<accession>A0A7D3XNM0</accession>
<organism evidence="2 3">
    <name type="scientific">Tenuifilum thalassicum</name>
    <dbReference type="NCBI Taxonomy" id="2590900"/>
    <lineage>
        <taxon>Bacteria</taxon>
        <taxon>Pseudomonadati</taxon>
        <taxon>Bacteroidota</taxon>
        <taxon>Bacteroidia</taxon>
        <taxon>Bacteroidales</taxon>
        <taxon>Tenuifilaceae</taxon>
        <taxon>Tenuifilum</taxon>
    </lineage>
</organism>
<sequence length="188" mass="20720">MNSTEYQFEEVIPVGKANLLSFLLLIPIVLIAVIPFVILFGTSPLVSGFNTLQNNLLVVLAGLLVLIVIHEGLHGITWAFFAKTGLKSISFGIKWAYLTPYCHCNEPLKRKHYILGGIMPGLVTGIIPLIVSYINANGWLLLVSVFLIATAGGDFLVLFRTLKYPSTYIFFDHPTEIGFIANKNHSVS</sequence>
<dbReference type="RefSeq" id="WP_173076438.1">
    <property type="nucleotide sequence ID" value="NZ_CP041345.1"/>
</dbReference>
<dbReference type="Pfam" id="PF11667">
    <property type="entry name" value="DUF3267"/>
    <property type="match status" value="1"/>
</dbReference>
<keyword evidence="1" id="KW-1133">Transmembrane helix</keyword>
<keyword evidence="3" id="KW-1185">Reference proteome</keyword>
<keyword evidence="1" id="KW-0472">Membrane</keyword>
<feature type="transmembrane region" description="Helical" evidence="1">
    <location>
        <begin position="56"/>
        <end position="81"/>
    </location>
</feature>
<feature type="transmembrane region" description="Helical" evidence="1">
    <location>
        <begin position="20"/>
        <end position="41"/>
    </location>
</feature>
<evidence type="ECO:0000313" key="3">
    <source>
        <dbReference type="Proteomes" id="UP000500961"/>
    </source>
</evidence>
<evidence type="ECO:0000313" key="2">
    <source>
        <dbReference type="EMBL" id="QKG81056.1"/>
    </source>
</evidence>
<dbReference type="EMBL" id="CP041345">
    <property type="protein sequence ID" value="QKG81056.1"/>
    <property type="molecule type" value="Genomic_DNA"/>
</dbReference>
<proteinExistence type="predicted"/>
<gene>
    <name evidence="2" type="ORF">FHG85_12530</name>
</gene>
<dbReference type="Proteomes" id="UP000500961">
    <property type="component" value="Chromosome"/>
</dbReference>
<keyword evidence="1" id="KW-0812">Transmembrane</keyword>
<dbReference type="AlphaFoldDB" id="A0A7D3XNM0"/>
<protein>
    <submittedName>
        <fullName evidence="2">DUF3267 domain-containing protein</fullName>
    </submittedName>
</protein>
<feature type="transmembrane region" description="Helical" evidence="1">
    <location>
        <begin position="113"/>
        <end position="133"/>
    </location>
</feature>
<reference evidence="2 3" key="1">
    <citation type="submission" date="2019-07" db="EMBL/GenBank/DDBJ databases">
        <title>Thalassofilum flectens gen. nov., sp. nov., a novel moderate thermophilic anaerobe from a shallow sea hot spring in Kunashir Island (Russia), representing a new family in the order Bacteroidales, and proposal of Thalassofilacea fam. nov.</title>
        <authorList>
            <person name="Kochetkova T.V."/>
            <person name="Podosokorskaya O.A."/>
            <person name="Novikov A."/>
            <person name="Elcheninov A.G."/>
            <person name="Toshchakov S.V."/>
            <person name="Kublanov I.V."/>
        </authorList>
    </citation>
    <scope>NUCLEOTIDE SEQUENCE [LARGE SCALE GENOMIC DNA]</scope>
    <source>
        <strain evidence="2 3">38-H</strain>
    </source>
</reference>
<name>A0A7D3XNM0_9BACT</name>
<feature type="transmembrane region" description="Helical" evidence="1">
    <location>
        <begin position="139"/>
        <end position="159"/>
    </location>
</feature>
<dbReference type="KEGG" id="ttz:FHG85_12530"/>
<dbReference type="InterPro" id="IPR021683">
    <property type="entry name" value="DUF3267"/>
</dbReference>
<evidence type="ECO:0000256" key="1">
    <source>
        <dbReference type="SAM" id="Phobius"/>
    </source>
</evidence>